<keyword evidence="6" id="KW-1185">Reference proteome</keyword>
<dbReference type="GO" id="GO:0061723">
    <property type="term" value="P:glycophagy"/>
    <property type="evidence" value="ECO:0007669"/>
    <property type="project" value="TreeGrafter"/>
</dbReference>
<keyword evidence="3 4" id="KW-0072">Autophagy</keyword>
<evidence type="ECO:0000313" key="6">
    <source>
        <dbReference type="Proteomes" id="UP001149090"/>
    </source>
</evidence>
<evidence type="ECO:0000256" key="4">
    <source>
        <dbReference type="RuleBase" id="RU361201"/>
    </source>
</evidence>
<dbReference type="OMA" id="YAKTHAW"/>
<evidence type="ECO:0000256" key="1">
    <source>
        <dbReference type="ARBA" id="ARBA00022499"/>
    </source>
</evidence>
<dbReference type="GO" id="GO:0034727">
    <property type="term" value="P:piecemeal microautophagy of the nucleus"/>
    <property type="evidence" value="ECO:0007669"/>
    <property type="project" value="TreeGrafter"/>
</dbReference>
<dbReference type="Proteomes" id="UP001149090">
    <property type="component" value="Unassembled WGS sequence"/>
</dbReference>
<proteinExistence type="inferred from homology"/>
<dbReference type="InterPro" id="IPR007242">
    <property type="entry name" value="Atg12"/>
</dbReference>
<keyword evidence="2 4" id="KW-0833">Ubl conjugation pathway</keyword>
<dbReference type="OrthoDB" id="10003551at2759"/>
<comment type="similarity">
    <text evidence="4">Belongs to the ATG12 family.</text>
</comment>
<comment type="caution">
    <text evidence="5">The sequence shown here is derived from an EMBL/GenBank/DDBJ whole genome shotgun (WGS) entry which is preliminary data.</text>
</comment>
<name>A0A9Q0LBP3_ANAIG</name>
<dbReference type="SUPFAM" id="SSF54236">
    <property type="entry name" value="Ubiquitin-like"/>
    <property type="match status" value="1"/>
</dbReference>
<dbReference type="GO" id="GO:0019776">
    <property type="term" value="F:Atg8-family ligase activity"/>
    <property type="evidence" value="ECO:0007669"/>
    <property type="project" value="TreeGrafter"/>
</dbReference>
<dbReference type="PANTHER" id="PTHR13385:SF0">
    <property type="entry name" value="UBIQUITIN-LIKE PROTEIN ATG12"/>
    <property type="match status" value="1"/>
</dbReference>
<evidence type="ECO:0000313" key="5">
    <source>
        <dbReference type="EMBL" id="KAJ5070146.1"/>
    </source>
</evidence>
<dbReference type="Gene3D" id="3.10.20.90">
    <property type="entry name" value="Phosphatidylinositol 3-kinase Catalytic Subunit, Chain A, domain 1"/>
    <property type="match status" value="1"/>
</dbReference>
<dbReference type="InterPro" id="IPR029071">
    <property type="entry name" value="Ubiquitin-like_domsf"/>
</dbReference>
<dbReference type="GO" id="GO:0097352">
    <property type="term" value="P:autophagosome maturation"/>
    <property type="evidence" value="ECO:0007669"/>
    <property type="project" value="TreeGrafter"/>
</dbReference>
<dbReference type="GO" id="GO:0034274">
    <property type="term" value="C:Atg12-Atg5-Atg16 complex"/>
    <property type="evidence" value="ECO:0007669"/>
    <property type="project" value="TreeGrafter"/>
</dbReference>
<dbReference type="GO" id="GO:0000421">
    <property type="term" value="C:autophagosome membrane"/>
    <property type="evidence" value="ECO:0007669"/>
    <property type="project" value="TreeGrafter"/>
</dbReference>
<dbReference type="CDD" id="cd01612">
    <property type="entry name" value="Ubl_ATG12"/>
    <property type="match status" value="1"/>
</dbReference>
<organism evidence="5 6">
    <name type="scientific">Anaeramoeba ignava</name>
    <name type="common">Anaerobic marine amoeba</name>
    <dbReference type="NCBI Taxonomy" id="1746090"/>
    <lineage>
        <taxon>Eukaryota</taxon>
        <taxon>Metamonada</taxon>
        <taxon>Anaeramoebidae</taxon>
        <taxon>Anaeramoeba</taxon>
    </lineage>
</organism>
<sequence>MSTQKQRKKKVQDPNNVIVKFIPTAGVPLTKITKFQIKKEWTIGQLSTWWRSKLKLDENQSLLFYIQQSFSPSLDETVENLYNCFQAGNILSISYALSVTWG</sequence>
<dbReference type="Pfam" id="PF04110">
    <property type="entry name" value="APG12"/>
    <property type="match status" value="1"/>
</dbReference>
<gene>
    <name evidence="5" type="ORF">M0811_11175</name>
</gene>
<comment type="subunit">
    <text evidence="4">Forms a conjugate with ATG5.</text>
</comment>
<dbReference type="GO" id="GO:0000045">
    <property type="term" value="P:autophagosome assembly"/>
    <property type="evidence" value="ECO:0007669"/>
    <property type="project" value="InterPro"/>
</dbReference>
<evidence type="ECO:0000256" key="3">
    <source>
        <dbReference type="ARBA" id="ARBA00023006"/>
    </source>
</evidence>
<dbReference type="GO" id="GO:0034045">
    <property type="term" value="C:phagophore assembly site membrane"/>
    <property type="evidence" value="ECO:0007669"/>
    <property type="project" value="TreeGrafter"/>
</dbReference>
<dbReference type="PANTHER" id="PTHR13385">
    <property type="entry name" value="AUTOPHAGY PROTEIN 12"/>
    <property type="match status" value="1"/>
</dbReference>
<keyword evidence="1 4" id="KW-1017">Isopeptide bond</keyword>
<dbReference type="AlphaFoldDB" id="A0A9Q0LBP3"/>
<protein>
    <recommendedName>
        <fullName evidence="4">Ubiquitin-like protein ATG12</fullName>
    </recommendedName>
</protein>
<dbReference type="EMBL" id="JAPDFW010000098">
    <property type="protein sequence ID" value="KAJ5070146.1"/>
    <property type="molecule type" value="Genomic_DNA"/>
</dbReference>
<evidence type="ECO:0000256" key="2">
    <source>
        <dbReference type="ARBA" id="ARBA00022786"/>
    </source>
</evidence>
<reference evidence="5" key="1">
    <citation type="submission" date="2022-10" db="EMBL/GenBank/DDBJ databases">
        <title>Novel sulphate-reducing endosymbionts in the free-living metamonad Anaeramoeba.</title>
        <authorList>
            <person name="Jerlstrom-Hultqvist J."/>
            <person name="Cepicka I."/>
            <person name="Gallot-Lavallee L."/>
            <person name="Salas-Leiva D."/>
            <person name="Curtis B.A."/>
            <person name="Zahonova K."/>
            <person name="Pipaliya S."/>
            <person name="Dacks J."/>
            <person name="Roger A.J."/>
        </authorList>
    </citation>
    <scope>NUCLEOTIDE SEQUENCE</scope>
    <source>
        <strain evidence="5">BMAN</strain>
    </source>
</reference>
<dbReference type="GO" id="GO:0000422">
    <property type="term" value="P:autophagy of mitochondrion"/>
    <property type="evidence" value="ECO:0007669"/>
    <property type="project" value="TreeGrafter"/>
</dbReference>
<accession>A0A9Q0LBP3</accession>